<evidence type="ECO:0000313" key="2">
    <source>
        <dbReference type="Proteomes" id="UP000275719"/>
    </source>
</evidence>
<dbReference type="AlphaFoldDB" id="A0A3P3WDC4"/>
<dbReference type="Proteomes" id="UP000275719">
    <property type="component" value="Unassembled WGS sequence"/>
</dbReference>
<dbReference type="RefSeq" id="WP_125018962.1">
    <property type="nucleotide sequence ID" value="NZ_RQVQ01000016.1"/>
</dbReference>
<evidence type="ECO:0000313" key="1">
    <source>
        <dbReference type="EMBL" id="RRJ90553.1"/>
    </source>
</evidence>
<gene>
    <name evidence="1" type="ORF">EG240_08480</name>
</gene>
<protein>
    <submittedName>
        <fullName evidence="1">Uncharacterized protein</fullName>
    </submittedName>
</protein>
<dbReference type="EMBL" id="RQVQ01000016">
    <property type="protein sequence ID" value="RRJ90553.1"/>
    <property type="molecule type" value="Genomic_DNA"/>
</dbReference>
<reference evidence="1 2" key="1">
    <citation type="submission" date="2018-11" db="EMBL/GenBank/DDBJ databases">
        <title>Flavobacterium sp. nov., YIM 102701-2 draft genome.</title>
        <authorList>
            <person name="Li G."/>
            <person name="Jiang Y."/>
        </authorList>
    </citation>
    <scope>NUCLEOTIDE SEQUENCE [LARGE SCALE GENOMIC DNA]</scope>
    <source>
        <strain evidence="1 2">YIM 102701-2</strain>
    </source>
</reference>
<keyword evidence="2" id="KW-1185">Reference proteome</keyword>
<organism evidence="1 2">
    <name type="scientific">Paenimyroides tangerinum</name>
    <dbReference type="NCBI Taxonomy" id="2488728"/>
    <lineage>
        <taxon>Bacteria</taxon>
        <taxon>Pseudomonadati</taxon>
        <taxon>Bacteroidota</taxon>
        <taxon>Flavobacteriia</taxon>
        <taxon>Flavobacteriales</taxon>
        <taxon>Flavobacteriaceae</taxon>
        <taxon>Paenimyroides</taxon>
    </lineage>
</organism>
<proteinExistence type="predicted"/>
<dbReference type="PROSITE" id="PS51257">
    <property type="entry name" value="PROKAR_LIPOPROTEIN"/>
    <property type="match status" value="1"/>
</dbReference>
<sequence length="249" mass="28134">MKKINNFILSITTISILSFAFYSCSNESEAEIISKDFKSREIFINPQENFGIQHNEILENSFFYSEENLDGIIENINNYTSSNVVSINELEKVGYNFTEKTFTFDKKSLINSGLSTNAQDFAFEFITSISSKQDIITFQQAIDYAKAKEIEVNDSNFSHYDKEHLFKMIATFKNSSDFWYKYDQSPPENTIYKRKLGWLRWVAAALVDTAAAIITAPATPAVQIGVTVAASGAVLLVDTVKIGWEVSTH</sequence>
<name>A0A3P3WDC4_9FLAO</name>
<comment type="caution">
    <text evidence="1">The sequence shown here is derived from an EMBL/GenBank/DDBJ whole genome shotgun (WGS) entry which is preliminary data.</text>
</comment>
<accession>A0A3P3WDC4</accession>